<gene>
    <name evidence="1" type="ORF">D3Y59_01375</name>
</gene>
<name>A0A3B7QWW6_9BACT</name>
<dbReference type="AlphaFoldDB" id="A0A3B7QWW6"/>
<dbReference type="EMBL" id="CP032317">
    <property type="protein sequence ID" value="AYA35812.1"/>
    <property type="molecule type" value="Genomic_DNA"/>
</dbReference>
<evidence type="ECO:0000313" key="1">
    <source>
        <dbReference type="EMBL" id="AYA35812.1"/>
    </source>
</evidence>
<evidence type="ECO:0000313" key="2">
    <source>
        <dbReference type="Proteomes" id="UP000262802"/>
    </source>
</evidence>
<reference evidence="1 2" key="1">
    <citation type="submission" date="2018-09" db="EMBL/GenBank/DDBJ databases">
        <title>Hymenobacter medium sp. nov., isolated from R2A medium.</title>
        <authorList>
            <person name="Yingchao G."/>
        </authorList>
    </citation>
    <scope>NUCLEOTIDE SEQUENCE [LARGE SCALE GENOMIC DNA]</scope>
    <source>
        <strain evidence="2">sh-6</strain>
    </source>
</reference>
<protein>
    <submittedName>
        <fullName evidence="1">Uncharacterized protein</fullName>
    </submittedName>
</protein>
<sequence length="170" mass="19425">MSEQDYYLISVPGKGDFGLHHGKQLLTAFTYDDWFSSRGRATLADGQTLEIRPRNMWWSHFDVVRNDVVVGDITFNWKGQVIVTLQTASGEQQGFKLKSQGIRGTRFVLENEAQEQVLTLDLAFKWNKLNYEYHVQLAPGFPFSETTELLLFACGYATNLYMTMLLTAVL</sequence>
<dbReference type="RefSeq" id="WP_119443401.1">
    <property type="nucleotide sequence ID" value="NZ_CP032317.1"/>
</dbReference>
<accession>A0A3B7QWW6</accession>
<dbReference type="KEGG" id="hyh:D3Y59_01375"/>
<proteinExistence type="predicted"/>
<dbReference type="Proteomes" id="UP000262802">
    <property type="component" value="Chromosome"/>
</dbReference>
<dbReference type="OrthoDB" id="948713at2"/>
<organism evidence="1 2">
    <name type="scientific">Hymenobacter oligotrophus</name>
    <dbReference type="NCBI Taxonomy" id="2319843"/>
    <lineage>
        <taxon>Bacteria</taxon>
        <taxon>Pseudomonadati</taxon>
        <taxon>Bacteroidota</taxon>
        <taxon>Cytophagia</taxon>
        <taxon>Cytophagales</taxon>
        <taxon>Hymenobacteraceae</taxon>
        <taxon>Hymenobacter</taxon>
    </lineage>
</organism>
<keyword evidence="2" id="KW-1185">Reference proteome</keyword>